<comment type="caution">
    <text evidence="6">The sequence shown here is derived from an EMBL/GenBank/DDBJ whole genome shotgun (WGS) entry which is preliminary data.</text>
</comment>
<feature type="region of interest" description="Disordered" evidence="3">
    <location>
        <begin position="605"/>
        <end position="672"/>
    </location>
</feature>
<dbReference type="Pfam" id="PF18201">
    <property type="entry name" value="PIH1_CS"/>
    <property type="match status" value="1"/>
</dbReference>
<dbReference type="RefSeq" id="XP_067179524.1">
    <property type="nucleotide sequence ID" value="XM_067324177.1"/>
</dbReference>
<dbReference type="Proteomes" id="UP000673552">
    <property type="component" value="Unassembled WGS sequence"/>
</dbReference>
<evidence type="ECO:0000256" key="1">
    <source>
        <dbReference type="ARBA" id="ARBA00008511"/>
    </source>
</evidence>
<dbReference type="OrthoDB" id="546764at2759"/>
<evidence type="ECO:0000259" key="4">
    <source>
        <dbReference type="Pfam" id="PF08190"/>
    </source>
</evidence>
<dbReference type="GO" id="GO:0005737">
    <property type="term" value="C:cytoplasm"/>
    <property type="evidence" value="ECO:0007669"/>
    <property type="project" value="TreeGrafter"/>
</dbReference>
<keyword evidence="2" id="KW-0175">Coiled coil</keyword>
<dbReference type="PANTHER" id="PTHR22997">
    <property type="entry name" value="PIH1 DOMAIN-CONTAINING PROTEIN 1"/>
    <property type="match status" value="1"/>
</dbReference>
<feature type="compositionally biased region" description="Basic and acidic residues" evidence="3">
    <location>
        <begin position="605"/>
        <end position="616"/>
    </location>
</feature>
<dbReference type="PANTHER" id="PTHR22997:SF7">
    <property type="entry name" value="PIH1 N-TERMINAL DOMAIN-CONTAINING PROTEIN"/>
    <property type="match status" value="1"/>
</dbReference>
<feature type="region of interest" description="Disordered" evidence="3">
    <location>
        <begin position="18"/>
        <end position="40"/>
    </location>
</feature>
<keyword evidence="7" id="KW-1185">Reference proteome</keyword>
<feature type="domain" description="PIH1 N-terminal" evidence="4">
    <location>
        <begin position="195"/>
        <end position="284"/>
    </location>
</feature>
<evidence type="ECO:0000313" key="6">
    <source>
        <dbReference type="EMBL" id="KAG5481091.1"/>
    </source>
</evidence>
<dbReference type="GeneID" id="92516689"/>
<feature type="compositionally biased region" description="Low complexity" evidence="3">
    <location>
        <begin position="505"/>
        <end position="516"/>
    </location>
</feature>
<name>A0A836HN82_9TRYP</name>
<organism evidence="6 7">
    <name type="scientific">Leishmania martiniquensis</name>
    <dbReference type="NCBI Taxonomy" id="1580590"/>
    <lineage>
        <taxon>Eukaryota</taxon>
        <taxon>Discoba</taxon>
        <taxon>Euglenozoa</taxon>
        <taxon>Kinetoplastea</taxon>
        <taxon>Metakinetoplastina</taxon>
        <taxon>Trypanosomatida</taxon>
        <taxon>Trypanosomatidae</taxon>
        <taxon>Leishmaniinae</taxon>
        <taxon>Leishmania</taxon>
    </lineage>
</organism>
<reference evidence="7" key="2">
    <citation type="journal article" date="2021" name="Sci. Data">
        <title>Chromosome-scale genome sequencing, assembly and annotation of six genomes from subfamily Leishmaniinae.</title>
        <authorList>
            <person name="Almutairi H."/>
            <person name="Urbaniak M.D."/>
            <person name="Bates M.D."/>
            <person name="Jariyapan N."/>
            <person name="Kwakye-Nuako G."/>
            <person name="Thomaz Soccol V."/>
            <person name="Al-Salem W.S."/>
            <person name="Dillon R.J."/>
            <person name="Bates P.A."/>
            <person name="Gatherer D."/>
        </authorList>
    </citation>
    <scope>NUCLEOTIDE SEQUENCE [LARGE SCALE GENOMIC DNA]</scope>
</reference>
<dbReference type="InterPro" id="IPR012981">
    <property type="entry name" value="PIH1_N"/>
</dbReference>
<feature type="coiled-coil region" evidence="2">
    <location>
        <begin position="710"/>
        <end position="750"/>
    </location>
</feature>
<dbReference type="EMBL" id="JAFEUZ010000018">
    <property type="protein sequence ID" value="KAG5481091.1"/>
    <property type="molecule type" value="Genomic_DNA"/>
</dbReference>
<comment type="similarity">
    <text evidence="1">Belongs to the PIH1 family.</text>
</comment>
<dbReference type="InterPro" id="IPR050734">
    <property type="entry name" value="PIH1/Kintoun_subfamily"/>
</dbReference>
<dbReference type="KEGG" id="lmat:92516689"/>
<evidence type="ECO:0000256" key="2">
    <source>
        <dbReference type="SAM" id="Coils"/>
    </source>
</evidence>
<gene>
    <name evidence="6" type="ORF">LSCM1_06770</name>
</gene>
<evidence type="ECO:0000259" key="5">
    <source>
        <dbReference type="Pfam" id="PF18201"/>
    </source>
</evidence>
<feature type="domain" description="PIH1D1/2/3 CS-like" evidence="5">
    <location>
        <begin position="369"/>
        <end position="470"/>
    </location>
</feature>
<accession>A0A836HN82</accession>
<dbReference type="InterPro" id="IPR041442">
    <property type="entry name" value="PIH1D1/2/3_CS-like"/>
</dbReference>
<proteinExistence type="inferred from homology"/>
<evidence type="ECO:0008006" key="8">
    <source>
        <dbReference type="Google" id="ProtNLM"/>
    </source>
</evidence>
<protein>
    <recommendedName>
        <fullName evidence="8">Pre-RNA processing PIH1/Nop17</fullName>
    </recommendedName>
</protein>
<sequence>MPLEHINLARERLNTAAAAQSGHGSSSVAEAATQQGGEKFTATPEELRAIQEKMKDPVFAELMHEYMRSLEDPDTRREEEAYLAQAEREAREGGDFSFEFVFPRAAFVVELLQPSNTSVPAAELRTIGVDAAAASHIAGNGGAVRSFLNFCSSDKVKAFTEHPTGDVRGSSWEVPVSVSQRRIELYKPVKSSPSASIPAEYAAARDSASESSSSPLVCIVRDAVFHPSTLALTERSARFMCFLTEIAVEHINSGYGESNGFPFRRLPSSIVSIGTPLNQTIRSSSPSGGSLFDVDPRAPVLTRPTKSFPAVKGSSCGESSSSPPPSSTSATTSMPSVTRGAGLLQSAAGEAAAAAAAASKPSSKSATLPPYTIAHRGSVNLTDAWQWRVSDKRVGVPEELVVKMTFAGVRRASALDISILPDGQAVRIDPTDGQERYEGLLVLPFTVEEAPLRAQFDCCRGVLTLTLKVVPPPLPDGAPSPDQMREALRGGAADAEDERLGEVSAQAAGGERAQGQSPPEAQSLPQRAEEAETLAKEAAPSPSLATQAESAREAPAEPPAPILAAGPSSGPKVAHIGDQSRVAAMMAQVQAAREARVAATAAMDAAHEADNGEAHAEAPAPPAAPSATLCVPDGSCGDKSAQQIERAAAAPARERTPVSAAASQEESEGAAPFLRKAPAATAAVPTVDVGDEEGDDVAALRARQLAWVAMIEKETEAAKAREEAEAAQAARATEAQAAKARRKIAAEKELERLAQVAMAKRDSLPLSNKYIFSID</sequence>
<feature type="compositionally biased region" description="Low complexity" evidence="3">
    <location>
        <begin position="18"/>
        <end position="29"/>
    </location>
</feature>
<evidence type="ECO:0000313" key="7">
    <source>
        <dbReference type="Proteomes" id="UP000673552"/>
    </source>
</evidence>
<dbReference type="Pfam" id="PF08190">
    <property type="entry name" value="PIH1"/>
    <property type="match status" value="1"/>
</dbReference>
<feature type="compositionally biased region" description="Low complexity" evidence="3">
    <location>
        <begin position="314"/>
        <end position="336"/>
    </location>
</feature>
<feature type="region of interest" description="Disordered" evidence="3">
    <location>
        <begin position="470"/>
        <end position="575"/>
    </location>
</feature>
<feature type="region of interest" description="Disordered" evidence="3">
    <location>
        <begin position="303"/>
        <end position="336"/>
    </location>
</feature>
<evidence type="ECO:0000256" key="3">
    <source>
        <dbReference type="SAM" id="MobiDB-lite"/>
    </source>
</evidence>
<dbReference type="AlphaFoldDB" id="A0A836HN82"/>
<reference evidence="7" key="1">
    <citation type="journal article" date="2021" name="Microbiol. Resour. Announc.">
        <title>LGAAP: Leishmaniinae Genome Assembly and Annotation Pipeline.</title>
        <authorList>
            <person name="Almutairi H."/>
            <person name="Urbaniak M.D."/>
            <person name="Bates M.D."/>
            <person name="Jariyapan N."/>
            <person name="Kwakye-Nuako G."/>
            <person name="Thomaz-Soccol V."/>
            <person name="Al-Salem W.S."/>
            <person name="Dillon R.J."/>
            <person name="Bates P.A."/>
            <person name="Gatherer D."/>
        </authorList>
    </citation>
    <scope>NUCLEOTIDE SEQUENCE [LARGE SCALE GENOMIC DNA]</scope>
</reference>